<dbReference type="RefSeq" id="WP_152883849.1">
    <property type="nucleotide sequence ID" value="NZ_VJZD01000001.1"/>
</dbReference>
<evidence type="ECO:0000256" key="3">
    <source>
        <dbReference type="SAM" id="MobiDB-lite"/>
    </source>
</evidence>
<dbReference type="PANTHER" id="PTHR44196">
    <property type="entry name" value="DEHYDROGENASE/REDUCTASE SDR FAMILY MEMBER 7B"/>
    <property type="match status" value="1"/>
</dbReference>
<dbReference type="EMBL" id="VJZD01000001">
    <property type="protein sequence ID" value="MPY29861.1"/>
    <property type="molecule type" value="Genomic_DNA"/>
</dbReference>
<dbReference type="InterPro" id="IPR057326">
    <property type="entry name" value="KR_dom"/>
</dbReference>
<dbReference type="SMART" id="SM00822">
    <property type="entry name" value="PKS_KR"/>
    <property type="match status" value="1"/>
</dbReference>
<feature type="region of interest" description="Disordered" evidence="3">
    <location>
        <begin position="1"/>
        <end position="31"/>
    </location>
</feature>
<evidence type="ECO:0000313" key="6">
    <source>
        <dbReference type="Proteomes" id="UP000325849"/>
    </source>
</evidence>
<comment type="similarity">
    <text evidence="1">Belongs to the short-chain dehydrogenases/reductases (SDR) family.</text>
</comment>
<dbReference type="GO" id="GO:0016020">
    <property type="term" value="C:membrane"/>
    <property type="evidence" value="ECO:0007669"/>
    <property type="project" value="TreeGrafter"/>
</dbReference>
<evidence type="ECO:0000256" key="2">
    <source>
        <dbReference type="ARBA" id="ARBA00023002"/>
    </source>
</evidence>
<proteinExistence type="inferred from homology"/>
<reference evidence="5 6" key="1">
    <citation type="submission" date="2019-07" db="EMBL/GenBank/DDBJ databases">
        <title>New species of Amycolatopsis and Streptomyces.</title>
        <authorList>
            <person name="Duangmal K."/>
            <person name="Teo W.F.A."/>
            <person name="Lipun K."/>
        </authorList>
    </citation>
    <scope>NUCLEOTIDE SEQUENCE [LARGE SCALE GENOMIC DNA]</scope>
    <source>
        <strain evidence="5 6">NBRC 109810</strain>
    </source>
</reference>
<evidence type="ECO:0000256" key="1">
    <source>
        <dbReference type="ARBA" id="ARBA00006484"/>
    </source>
</evidence>
<sequence length="282" mass="29873">MSHAPYHADRAAPVVPTAGSAPAAHTRTPNRATRFRGSALVTGASSGIGAAVARRLAAEGGWHMVLNGRDPTRLNRVAAQVSAAAFPADLTRPHTDRRLCDFVLDQVGRPDLLVACAGVGWAGDFTAMPASAIEEVVAVDLLSTLHVVRQFVPHMTEADSGRIVLIGSVAGSVAVREEAVYSAVKAALGVFADALRYELRATGVGVTHVIPGVVDTPFFARRGVPYLRSHPRPVAPERVADAVWSAVRRGRDEVYVPGWLRLPARVRGGAPGLYRCLATRFG</sequence>
<dbReference type="CDD" id="cd05233">
    <property type="entry name" value="SDR_c"/>
    <property type="match status" value="1"/>
</dbReference>
<evidence type="ECO:0000259" key="4">
    <source>
        <dbReference type="SMART" id="SM00822"/>
    </source>
</evidence>
<dbReference type="Pfam" id="PF00106">
    <property type="entry name" value="adh_short"/>
    <property type="match status" value="1"/>
</dbReference>
<keyword evidence="6" id="KW-1185">Reference proteome</keyword>
<dbReference type="AlphaFoldDB" id="A0A5N8V3I6"/>
<dbReference type="PANTHER" id="PTHR44196:SF1">
    <property type="entry name" value="DEHYDROGENASE_REDUCTASE SDR FAMILY MEMBER 7B"/>
    <property type="match status" value="1"/>
</dbReference>
<protein>
    <submittedName>
        <fullName evidence="5">SDR family NAD(P)-dependent oxidoreductase</fullName>
    </submittedName>
</protein>
<gene>
    <name evidence="5" type="ORF">FNH09_00455</name>
</gene>
<name>A0A5N8V3I6_9ACTN</name>
<dbReference type="InterPro" id="IPR002347">
    <property type="entry name" value="SDR_fam"/>
</dbReference>
<accession>A0A5N8V3I6</accession>
<feature type="compositionally biased region" description="Basic and acidic residues" evidence="3">
    <location>
        <begin position="1"/>
        <end position="10"/>
    </location>
</feature>
<dbReference type="InterPro" id="IPR036291">
    <property type="entry name" value="NAD(P)-bd_dom_sf"/>
</dbReference>
<dbReference type="SUPFAM" id="SSF51735">
    <property type="entry name" value="NAD(P)-binding Rossmann-fold domains"/>
    <property type="match status" value="1"/>
</dbReference>
<dbReference type="Gene3D" id="3.40.50.720">
    <property type="entry name" value="NAD(P)-binding Rossmann-like Domain"/>
    <property type="match status" value="1"/>
</dbReference>
<dbReference type="PRINTS" id="PR00081">
    <property type="entry name" value="GDHRDH"/>
</dbReference>
<feature type="domain" description="Ketoreductase" evidence="4">
    <location>
        <begin position="37"/>
        <end position="217"/>
    </location>
</feature>
<evidence type="ECO:0000313" key="5">
    <source>
        <dbReference type="EMBL" id="MPY29861.1"/>
    </source>
</evidence>
<dbReference type="OrthoDB" id="5178125at2"/>
<keyword evidence="2" id="KW-0560">Oxidoreductase</keyword>
<organism evidence="5 6">
    <name type="scientific">Streptomyces adustus</name>
    <dbReference type="NCBI Taxonomy" id="1609272"/>
    <lineage>
        <taxon>Bacteria</taxon>
        <taxon>Bacillati</taxon>
        <taxon>Actinomycetota</taxon>
        <taxon>Actinomycetes</taxon>
        <taxon>Kitasatosporales</taxon>
        <taxon>Streptomycetaceae</taxon>
        <taxon>Streptomyces</taxon>
    </lineage>
</organism>
<comment type="caution">
    <text evidence="5">The sequence shown here is derived from an EMBL/GenBank/DDBJ whole genome shotgun (WGS) entry which is preliminary data.</text>
</comment>
<dbReference type="GO" id="GO:0016491">
    <property type="term" value="F:oxidoreductase activity"/>
    <property type="evidence" value="ECO:0007669"/>
    <property type="project" value="UniProtKB-KW"/>
</dbReference>
<dbReference type="Proteomes" id="UP000325849">
    <property type="component" value="Unassembled WGS sequence"/>
</dbReference>